<evidence type="ECO:0000313" key="5">
    <source>
        <dbReference type="EMBL" id="KIE46547.1"/>
    </source>
</evidence>
<dbReference type="InterPro" id="IPR015813">
    <property type="entry name" value="Pyrv/PenolPyrv_kinase-like_dom"/>
</dbReference>
<reference evidence="5 6" key="1">
    <citation type="journal article" date="2015" name="Infect. Genet. Evol.">
        <title>Genomic sequences of six botulinum neurotoxin-producing strains representing three clostridial species illustrate the mobility and diversity of botulinum neurotoxin genes.</title>
        <authorList>
            <person name="Smith T.J."/>
            <person name="Hill K.K."/>
            <person name="Xie G."/>
            <person name="Foley B.T."/>
            <person name="Williamson C.H."/>
            <person name="Foster J.T."/>
            <person name="Johnson S.L."/>
            <person name="Chertkov O."/>
            <person name="Teshima H."/>
            <person name="Gibbons H.S."/>
            <person name="Johnsky L.A."/>
            <person name="Karavis M.A."/>
            <person name="Smith L.A."/>
        </authorList>
    </citation>
    <scope>NUCLEOTIDE SEQUENCE [LARGE SCALE GENOMIC DNA]</scope>
    <source>
        <strain evidence="5 6">CDC 2741</strain>
    </source>
</reference>
<proteinExistence type="predicted"/>
<dbReference type="GO" id="GO:0006107">
    <property type="term" value="P:oxaloacetate metabolic process"/>
    <property type="evidence" value="ECO:0007669"/>
    <property type="project" value="TreeGrafter"/>
</dbReference>
<dbReference type="PANTHER" id="PTHR32308">
    <property type="entry name" value="LYASE BETA SUBUNIT, PUTATIVE (AFU_ORTHOLOGUE AFUA_4G13030)-RELATED"/>
    <property type="match status" value="1"/>
</dbReference>
<evidence type="ECO:0000256" key="1">
    <source>
        <dbReference type="ARBA" id="ARBA00001946"/>
    </source>
</evidence>
<evidence type="ECO:0000256" key="2">
    <source>
        <dbReference type="ARBA" id="ARBA00022723"/>
    </source>
</evidence>
<evidence type="ECO:0000256" key="3">
    <source>
        <dbReference type="ARBA" id="ARBA00022842"/>
    </source>
</evidence>
<dbReference type="Proteomes" id="UP000031366">
    <property type="component" value="Unassembled WGS sequence"/>
</dbReference>
<keyword evidence="2 4" id="KW-0479">Metal-binding</keyword>
<dbReference type="SUPFAM" id="SSF51621">
    <property type="entry name" value="Phosphoenolpyruvate/pyruvate domain"/>
    <property type="match status" value="1"/>
</dbReference>
<dbReference type="OrthoDB" id="9786940at2"/>
<keyword evidence="6" id="KW-1185">Reference proteome</keyword>
<comment type="cofactor">
    <cofactor evidence="1">
        <name>Mg(2+)</name>
        <dbReference type="ChEBI" id="CHEBI:18420"/>
    </cofactor>
</comment>
<name>A0A0C1QZK9_9CLOT</name>
<dbReference type="PIRSF" id="PIRSF015582">
    <property type="entry name" value="Cit_lyase_B"/>
    <property type="match status" value="1"/>
</dbReference>
<dbReference type="Pfam" id="PF15617">
    <property type="entry name" value="C-C_Bond_Lyase"/>
    <property type="match status" value="1"/>
</dbReference>
<evidence type="ECO:0000256" key="4">
    <source>
        <dbReference type="PIRSR" id="PIRSR015582-2"/>
    </source>
</evidence>
<dbReference type="RefSeq" id="WP_039632900.1">
    <property type="nucleotide sequence ID" value="NZ_AYSO01000016.1"/>
</dbReference>
<dbReference type="InterPro" id="IPR039480">
    <property type="entry name" value="C-C_Bond_Lyase-like"/>
</dbReference>
<comment type="caution">
    <text evidence="5">The sequence shown here is derived from an EMBL/GenBank/DDBJ whole genome shotgun (WGS) entry which is preliminary data.</text>
</comment>
<dbReference type="Gene3D" id="3.20.20.60">
    <property type="entry name" value="Phosphoenolpyruvate-binding domains"/>
    <property type="match status" value="1"/>
</dbReference>
<dbReference type="InterPro" id="IPR011206">
    <property type="entry name" value="Citrate_lyase_beta/mcl1/mcl2"/>
</dbReference>
<evidence type="ECO:0000313" key="6">
    <source>
        <dbReference type="Proteomes" id="UP000031366"/>
    </source>
</evidence>
<keyword evidence="3 4" id="KW-0460">Magnesium</keyword>
<dbReference type="EMBL" id="AYSO01000016">
    <property type="protein sequence ID" value="KIE46547.1"/>
    <property type="molecule type" value="Genomic_DNA"/>
</dbReference>
<dbReference type="AlphaFoldDB" id="A0A0C1QZK9"/>
<accession>A0A0C1QZK9</accession>
<dbReference type="GO" id="GO:0000287">
    <property type="term" value="F:magnesium ion binding"/>
    <property type="evidence" value="ECO:0007669"/>
    <property type="project" value="TreeGrafter"/>
</dbReference>
<feature type="binding site" evidence="4">
    <location>
        <position position="203"/>
    </location>
    <ligand>
        <name>Mg(2+)</name>
        <dbReference type="ChEBI" id="CHEBI:18420"/>
    </ligand>
</feature>
<dbReference type="PANTHER" id="PTHR32308:SF10">
    <property type="entry name" value="CITRATE LYASE SUBUNIT BETA"/>
    <property type="match status" value="1"/>
</dbReference>
<organism evidence="5 6">
    <name type="scientific">Clostridium argentinense CDC 2741</name>
    <dbReference type="NCBI Taxonomy" id="1418104"/>
    <lineage>
        <taxon>Bacteria</taxon>
        <taxon>Bacillati</taxon>
        <taxon>Bacillota</taxon>
        <taxon>Clostridia</taxon>
        <taxon>Eubacteriales</taxon>
        <taxon>Clostridiaceae</taxon>
        <taxon>Clostridium</taxon>
    </lineage>
</organism>
<dbReference type="STRING" id="29341.RSJ17_19650"/>
<dbReference type="GO" id="GO:0016829">
    <property type="term" value="F:lyase activity"/>
    <property type="evidence" value="ECO:0007669"/>
    <property type="project" value="UniProtKB-KW"/>
</dbReference>
<sequence length="360" mass="41075">MNYFRHIDNYKEIFFIPPGEYSLHSSKEILSHSLGATLYINPLKENLFNNILVQKKLGANTIIICLEDAVSDSNVAIAEKNLIETFIEIETKLSKDEISLEDLPLLFIRVRNVNQFDFCLKNCPKSALCGFVFPKFTSSIGEMYFSKLEKYNLENSAHLYGMPILESYEILYKEYRFNELIRIRDILKKYNSYVLNIRIGGTDLCGILGIRRGIGDTIYDVVSISDCISDIINIFKTQGFVISGVVHEYYDIHNIDVLSGLIKEVHLDIINGLTGKVVIHPKQVNIVNSLYVVTYEDYIDAKKIVDSSSNGVLKSNFNNKMNEVKPHLIWAKNILLRAKIMGVLNNGFTYKDILSRSSQL</sequence>
<protein>
    <submittedName>
        <fullName evidence="5">C-C Bond Lyase of the TIM-Barrel fold family protein</fullName>
    </submittedName>
</protein>
<keyword evidence="5" id="KW-0456">Lyase</keyword>
<dbReference type="InterPro" id="IPR040442">
    <property type="entry name" value="Pyrv_kinase-like_dom_sf"/>
</dbReference>
<gene>
    <name evidence="5" type="ORF">U732_3258</name>
</gene>